<comment type="caution">
    <text evidence="1">The sequence shown here is derived from an EMBL/GenBank/DDBJ whole genome shotgun (WGS) entry which is preliminary data.</text>
</comment>
<keyword evidence="2" id="KW-1185">Reference proteome</keyword>
<gene>
    <name evidence="1" type="ORF">CTI12_AA228460</name>
</gene>
<evidence type="ECO:0000313" key="1">
    <source>
        <dbReference type="EMBL" id="PWA77077.1"/>
    </source>
</evidence>
<sequence length="134" mass="14931">MALRADCAELAMIPPLFTVIRHRRPPHLHDEKFATKKKTEKAVNPLFEKRPKQFGISIALPPNKDVHRSRMRGAVAGPTQEGGTPLDELICPSVKRGHISADEEDLINLIHLLLGNSLIGNVTLILQRLSDYTN</sequence>
<evidence type="ECO:0000313" key="2">
    <source>
        <dbReference type="Proteomes" id="UP000245207"/>
    </source>
</evidence>
<dbReference type="GO" id="GO:0005840">
    <property type="term" value="C:ribosome"/>
    <property type="evidence" value="ECO:0007669"/>
    <property type="project" value="UniProtKB-KW"/>
</dbReference>
<reference evidence="1 2" key="1">
    <citation type="journal article" date="2018" name="Mol. Plant">
        <title>The genome of Artemisia annua provides insight into the evolution of Asteraceae family and artemisinin biosynthesis.</title>
        <authorList>
            <person name="Shen Q."/>
            <person name="Zhang L."/>
            <person name="Liao Z."/>
            <person name="Wang S."/>
            <person name="Yan T."/>
            <person name="Shi P."/>
            <person name="Liu M."/>
            <person name="Fu X."/>
            <person name="Pan Q."/>
            <person name="Wang Y."/>
            <person name="Lv Z."/>
            <person name="Lu X."/>
            <person name="Zhang F."/>
            <person name="Jiang W."/>
            <person name="Ma Y."/>
            <person name="Chen M."/>
            <person name="Hao X."/>
            <person name="Li L."/>
            <person name="Tang Y."/>
            <person name="Lv G."/>
            <person name="Zhou Y."/>
            <person name="Sun X."/>
            <person name="Brodelius P.E."/>
            <person name="Rose J.K.C."/>
            <person name="Tang K."/>
        </authorList>
    </citation>
    <scope>NUCLEOTIDE SEQUENCE [LARGE SCALE GENOMIC DNA]</scope>
    <source>
        <strain evidence="2">cv. Huhao1</strain>
        <tissue evidence="1">Leaf</tissue>
    </source>
</reference>
<proteinExistence type="predicted"/>
<dbReference type="AlphaFoldDB" id="A0A2U1NUD9"/>
<dbReference type="Proteomes" id="UP000245207">
    <property type="component" value="Unassembled WGS sequence"/>
</dbReference>
<organism evidence="1 2">
    <name type="scientific">Artemisia annua</name>
    <name type="common">Sweet wormwood</name>
    <dbReference type="NCBI Taxonomy" id="35608"/>
    <lineage>
        <taxon>Eukaryota</taxon>
        <taxon>Viridiplantae</taxon>
        <taxon>Streptophyta</taxon>
        <taxon>Embryophyta</taxon>
        <taxon>Tracheophyta</taxon>
        <taxon>Spermatophyta</taxon>
        <taxon>Magnoliopsida</taxon>
        <taxon>eudicotyledons</taxon>
        <taxon>Gunneridae</taxon>
        <taxon>Pentapetalae</taxon>
        <taxon>asterids</taxon>
        <taxon>campanulids</taxon>
        <taxon>Asterales</taxon>
        <taxon>Asteraceae</taxon>
        <taxon>Asteroideae</taxon>
        <taxon>Anthemideae</taxon>
        <taxon>Artemisiinae</taxon>
        <taxon>Artemisia</taxon>
    </lineage>
</organism>
<protein>
    <submittedName>
        <fullName evidence="1">Ribosomal protein L7Ae/L30e/S12e/Gadd45 family protein</fullName>
    </submittedName>
</protein>
<accession>A0A2U1NUD9</accession>
<dbReference type="STRING" id="35608.A0A2U1NUD9"/>
<name>A0A2U1NUD9_ARTAN</name>
<dbReference type="EMBL" id="PKPP01002178">
    <property type="protein sequence ID" value="PWA77077.1"/>
    <property type="molecule type" value="Genomic_DNA"/>
</dbReference>
<keyword evidence="1" id="KW-0689">Ribosomal protein</keyword>
<keyword evidence="1" id="KW-0687">Ribonucleoprotein</keyword>